<accession>A0A2U9BS41</accession>
<name>A0A2U9BS41_SCOMX</name>
<gene>
    <name evidence="1" type="ORF">SMAX5B_004936</name>
</gene>
<dbReference type="EMBL" id="CP026250">
    <property type="protein sequence ID" value="AWP06416.1"/>
    <property type="molecule type" value="Genomic_DNA"/>
</dbReference>
<evidence type="ECO:0000313" key="2">
    <source>
        <dbReference type="Proteomes" id="UP000246464"/>
    </source>
</evidence>
<evidence type="ECO:0000313" key="1">
    <source>
        <dbReference type="EMBL" id="AWP06416.1"/>
    </source>
</evidence>
<sequence>MLFLPSHQRVTSAVFFSTLKFIRVHLLCPFAELRLATVSIHVSLISPHPCPSPGLLLSNIPRG</sequence>
<dbReference type="AlphaFoldDB" id="A0A2U9BS41"/>
<proteinExistence type="predicted"/>
<keyword evidence="2" id="KW-1185">Reference proteome</keyword>
<protein>
    <submittedName>
        <fullName evidence="1">Uncharacterized protein</fullName>
    </submittedName>
</protein>
<reference evidence="1 2" key="1">
    <citation type="submission" date="2017-12" db="EMBL/GenBank/DDBJ databases">
        <title>Integrating genomic resources of turbot (Scophthalmus maximus) in depth evaluation of genetic and physical mapping variation across individuals.</title>
        <authorList>
            <person name="Martinez P."/>
        </authorList>
    </citation>
    <scope>NUCLEOTIDE SEQUENCE [LARGE SCALE GENOMIC DNA]</scope>
</reference>
<dbReference type="Proteomes" id="UP000246464">
    <property type="component" value="Chromosome 8"/>
</dbReference>
<organism evidence="1 2">
    <name type="scientific">Scophthalmus maximus</name>
    <name type="common">Turbot</name>
    <name type="synonym">Psetta maxima</name>
    <dbReference type="NCBI Taxonomy" id="52904"/>
    <lineage>
        <taxon>Eukaryota</taxon>
        <taxon>Metazoa</taxon>
        <taxon>Chordata</taxon>
        <taxon>Craniata</taxon>
        <taxon>Vertebrata</taxon>
        <taxon>Euteleostomi</taxon>
        <taxon>Actinopterygii</taxon>
        <taxon>Neopterygii</taxon>
        <taxon>Teleostei</taxon>
        <taxon>Neoteleostei</taxon>
        <taxon>Acanthomorphata</taxon>
        <taxon>Carangaria</taxon>
        <taxon>Pleuronectiformes</taxon>
        <taxon>Pleuronectoidei</taxon>
        <taxon>Scophthalmidae</taxon>
        <taxon>Scophthalmus</taxon>
    </lineage>
</organism>